<evidence type="ECO:0000256" key="5">
    <source>
        <dbReference type="PIRSR" id="PIRSR617867-1"/>
    </source>
</evidence>
<dbReference type="EC" id="3.1.3.48" evidence="2"/>
<dbReference type="RefSeq" id="WP_260976491.1">
    <property type="nucleotide sequence ID" value="NZ_JAOANI010000019.1"/>
</dbReference>
<accession>A0A9X3AH04</accession>
<keyword evidence="3" id="KW-0378">Hydrolase</keyword>
<reference evidence="7" key="1">
    <citation type="journal article" date="2022" name="Front. Microbiol.">
        <title>Genome-based taxonomic rearrangement of Oceanobacter-related bacteria including the description of Thalassolituus hydrocarbonoclasticus sp. nov. and Thalassolituus pacificus sp. nov. and emended description of the genus Thalassolituus.</title>
        <authorList>
            <person name="Dong C."/>
            <person name="Wei L."/>
            <person name="Wang J."/>
            <person name="Lai Q."/>
            <person name="Huang Z."/>
            <person name="Shao Z."/>
        </authorList>
    </citation>
    <scope>NUCLEOTIDE SEQUENCE</scope>
    <source>
        <strain evidence="7">59MF3M-4</strain>
    </source>
</reference>
<dbReference type="PRINTS" id="PR00719">
    <property type="entry name" value="LMWPTPASE"/>
</dbReference>
<dbReference type="AlphaFoldDB" id="A0A9X3AH04"/>
<dbReference type="FunFam" id="3.40.50.2300:FF:000113">
    <property type="entry name" value="Low molecular weight protein-tyrosine-phosphatase"/>
    <property type="match status" value="1"/>
</dbReference>
<dbReference type="SMART" id="SM00226">
    <property type="entry name" value="LMWPc"/>
    <property type="match status" value="1"/>
</dbReference>
<dbReference type="CDD" id="cd16343">
    <property type="entry name" value="LMWPTP"/>
    <property type="match status" value="1"/>
</dbReference>
<dbReference type="SUPFAM" id="SSF52788">
    <property type="entry name" value="Phosphotyrosine protein phosphatases I"/>
    <property type="match status" value="1"/>
</dbReference>
<evidence type="ECO:0000256" key="3">
    <source>
        <dbReference type="ARBA" id="ARBA00022801"/>
    </source>
</evidence>
<sequence length="165" mass="18207">MLRVLFVCLGNICRSPTADGVFRSMVASAGLSDQVQVDSAGTAAWHIGKTPDPRTIKAADERGYDLSLLRARQALAADFDQFDYVLAMDLENLSNLRALKPAAARTDPQLFLRSFARRFNIDEVPDPYYGGADGFEQVLDLVEDACEGLLADIRQRLNQRSKEAP</sequence>
<evidence type="ECO:0000313" key="8">
    <source>
        <dbReference type="Proteomes" id="UP001147830"/>
    </source>
</evidence>
<keyword evidence="4" id="KW-0904">Protein phosphatase</keyword>
<reference evidence="7" key="2">
    <citation type="submission" date="2022-08" db="EMBL/GenBank/DDBJ databases">
        <authorList>
            <person name="Dong C."/>
        </authorList>
    </citation>
    <scope>NUCLEOTIDE SEQUENCE</scope>
    <source>
        <strain evidence="7">59MF3M-4</strain>
    </source>
</reference>
<dbReference type="GO" id="GO:0004725">
    <property type="term" value="F:protein tyrosine phosphatase activity"/>
    <property type="evidence" value="ECO:0007669"/>
    <property type="project" value="UniProtKB-EC"/>
</dbReference>
<dbReference type="PANTHER" id="PTHR11717">
    <property type="entry name" value="LOW MOLECULAR WEIGHT PROTEIN TYROSINE PHOSPHATASE"/>
    <property type="match status" value="1"/>
</dbReference>
<protein>
    <recommendedName>
        <fullName evidence="2">protein-tyrosine-phosphatase</fullName>
        <ecNumber evidence="2">3.1.3.48</ecNumber>
    </recommendedName>
</protein>
<feature type="active site" description="Nucleophile" evidence="5">
    <location>
        <position position="8"/>
    </location>
</feature>
<evidence type="ECO:0000256" key="1">
    <source>
        <dbReference type="ARBA" id="ARBA00011063"/>
    </source>
</evidence>
<evidence type="ECO:0000256" key="4">
    <source>
        <dbReference type="ARBA" id="ARBA00022912"/>
    </source>
</evidence>
<dbReference type="InterPro" id="IPR017867">
    <property type="entry name" value="Tyr_phospatase_low_mol_wt"/>
</dbReference>
<feature type="domain" description="Phosphotyrosine protein phosphatase I" evidence="6">
    <location>
        <begin position="2"/>
        <end position="152"/>
    </location>
</feature>
<dbReference type="EMBL" id="JAOANI010000019">
    <property type="protein sequence ID" value="MCT7359627.1"/>
    <property type="molecule type" value="Genomic_DNA"/>
</dbReference>
<evidence type="ECO:0000259" key="6">
    <source>
        <dbReference type="SMART" id="SM00226"/>
    </source>
</evidence>
<feature type="active site" description="Proton donor" evidence="5">
    <location>
        <position position="126"/>
    </location>
</feature>
<keyword evidence="8" id="KW-1185">Reference proteome</keyword>
<dbReference type="InterPro" id="IPR023485">
    <property type="entry name" value="Ptyr_pPase"/>
</dbReference>
<evidence type="ECO:0000313" key="7">
    <source>
        <dbReference type="EMBL" id="MCT7359627.1"/>
    </source>
</evidence>
<dbReference type="Pfam" id="PF01451">
    <property type="entry name" value="LMWPc"/>
    <property type="match status" value="1"/>
</dbReference>
<gene>
    <name evidence="7" type="ORF">NYR02_11420</name>
</gene>
<comment type="similarity">
    <text evidence="1">Belongs to the low molecular weight phosphotyrosine protein phosphatase family.</text>
</comment>
<dbReference type="InterPro" id="IPR036196">
    <property type="entry name" value="Ptyr_pPase_sf"/>
</dbReference>
<dbReference type="Gene3D" id="3.40.50.2300">
    <property type="match status" value="1"/>
</dbReference>
<name>A0A9X3AH04_9GAMM</name>
<dbReference type="PANTHER" id="PTHR11717:SF7">
    <property type="entry name" value="LOW MOLECULAR WEIGHT PHOSPHOTYROSINE PROTEIN PHOSPHATASE"/>
    <property type="match status" value="1"/>
</dbReference>
<feature type="active site" evidence="5">
    <location>
        <position position="14"/>
    </location>
</feature>
<organism evidence="7 8">
    <name type="scientific">Thalassolituus pacificus</name>
    <dbReference type="NCBI Taxonomy" id="2975440"/>
    <lineage>
        <taxon>Bacteria</taxon>
        <taxon>Pseudomonadati</taxon>
        <taxon>Pseudomonadota</taxon>
        <taxon>Gammaproteobacteria</taxon>
        <taxon>Oceanospirillales</taxon>
        <taxon>Oceanospirillaceae</taxon>
        <taxon>Thalassolituus</taxon>
    </lineage>
</organism>
<evidence type="ECO:0000256" key="2">
    <source>
        <dbReference type="ARBA" id="ARBA00013064"/>
    </source>
</evidence>
<comment type="caution">
    <text evidence="7">The sequence shown here is derived from an EMBL/GenBank/DDBJ whole genome shotgun (WGS) entry which is preliminary data.</text>
</comment>
<dbReference type="InterPro" id="IPR050438">
    <property type="entry name" value="LMW_PTPase"/>
</dbReference>
<dbReference type="Proteomes" id="UP001147830">
    <property type="component" value="Unassembled WGS sequence"/>
</dbReference>
<proteinExistence type="inferred from homology"/>